<keyword evidence="9" id="KW-0975">Bacterial flagellum</keyword>
<feature type="chain" id="PRO_5044327168" description="Flagellar L-ring protein" evidence="12">
    <location>
        <begin position="23"/>
        <end position="238"/>
    </location>
</feature>
<dbReference type="GO" id="GO:0003774">
    <property type="term" value="F:cytoskeletal motor activity"/>
    <property type="evidence" value="ECO:0007669"/>
    <property type="project" value="InterPro"/>
</dbReference>
<evidence type="ECO:0000256" key="7">
    <source>
        <dbReference type="ARBA" id="ARBA00022729"/>
    </source>
</evidence>
<keyword evidence="7 12" id="KW-0732">Signal</keyword>
<dbReference type="RefSeq" id="WP_104412219.1">
    <property type="nucleotide sequence ID" value="NZ_PTIW01000012.1"/>
</dbReference>
<name>A0AB36ZWX7_9BACT</name>
<comment type="similarity">
    <text evidence="4">Belongs to the FlgH family.</text>
</comment>
<comment type="caution">
    <text evidence="13">The sequence shown here is derived from an EMBL/GenBank/DDBJ whole genome shotgun (WGS) entry which is preliminary data.</text>
</comment>
<dbReference type="Proteomes" id="UP000239861">
    <property type="component" value="Unassembled WGS sequence"/>
</dbReference>
<evidence type="ECO:0000256" key="1">
    <source>
        <dbReference type="ARBA" id="ARBA00002591"/>
    </source>
</evidence>
<keyword evidence="8" id="KW-0472">Membrane</keyword>
<dbReference type="EMBL" id="PTIW01000012">
    <property type="protein sequence ID" value="PPK61144.1"/>
    <property type="molecule type" value="Genomic_DNA"/>
</dbReference>
<keyword evidence="13" id="KW-0966">Cell projection</keyword>
<dbReference type="GO" id="GO:0009427">
    <property type="term" value="C:bacterial-type flagellum basal body, distal rod, L ring"/>
    <property type="evidence" value="ECO:0007669"/>
    <property type="project" value="InterPro"/>
</dbReference>
<evidence type="ECO:0000256" key="10">
    <source>
        <dbReference type="ARBA" id="ARBA00023237"/>
    </source>
</evidence>
<organism evidence="13 14">
    <name type="scientific">Malaciobacter marinus</name>
    <dbReference type="NCBI Taxonomy" id="505249"/>
    <lineage>
        <taxon>Bacteria</taxon>
        <taxon>Pseudomonadati</taxon>
        <taxon>Campylobacterota</taxon>
        <taxon>Epsilonproteobacteria</taxon>
        <taxon>Campylobacterales</taxon>
        <taxon>Arcobacteraceae</taxon>
        <taxon>Malaciobacter</taxon>
    </lineage>
</organism>
<evidence type="ECO:0000256" key="5">
    <source>
        <dbReference type="ARBA" id="ARBA00011439"/>
    </source>
</evidence>
<comment type="subunit">
    <text evidence="5">The basal body constitutes a major portion of the flagellar organelle and consists of four rings (L,P,S, and M) mounted on a central rod.</text>
</comment>
<protein>
    <recommendedName>
        <fullName evidence="6">Flagellar L-ring protein</fullName>
    </recommendedName>
    <alternativeName>
        <fullName evidence="11">Basal body L-ring protein</fullName>
    </alternativeName>
</protein>
<evidence type="ECO:0000256" key="12">
    <source>
        <dbReference type="SAM" id="SignalP"/>
    </source>
</evidence>
<evidence type="ECO:0000313" key="14">
    <source>
        <dbReference type="Proteomes" id="UP000239861"/>
    </source>
</evidence>
<evidence type="ECO:0000256" key="11">
    <source>
        <dbReference type="ARBA" id="ARBA00032876"/>
    </source>
</evidence>
<proteinExistence type="inferred from homology"/>
<evidence type="ECO:0000256" key="9">
    <source>
        <dbReference type="ARBA" id="ARBA00023143"/>
    </source>
</evidence>
<dbReference type="AlphaFoldDB" id="A0AB36ZWX7"/>
<comment type="function">
    <text evidence="1">Assembles around the rod to form the L-ring and probably protects the motor/basal body from shearing forces during rotation.</text>
</comment>
<keyword evidence="13" id="KW-0282">Flagellum</keyword>
<gene>
    <name evidence="13" type="ORF">B0F89_11234</name>
</gene>
<dbReference type="PANTHER" id="PTHR34933:SF1">
    <property type="entry name" value="FLAGELLAR L-RING PROTEIN"/>
    <property type="match status" value="1"/>
</dbReference>
<evidence type="ECO:0000256" key="4">
    <source>
        <dbReference type="ARBA" id="ARBA00006929"/>
    </source>
</evidence>
<sequence>MKSNCKNIVLISFVLIFFSACAATEEKLDFTKPKMQIPKPTKIVEKKKGSLYTRKGPSLFADKKDLQIGDIIQVRIDESLTSDTNNKRELTRTDETNLGGGLLTPMAGNVLGGTVDKYANKFNRVAGVNFNTQSNSTNEGEVKSSLDESFSTTVSVIIEETYQNGNYFIKGNKQLLIDGQRQELIITGVIRPYDITPENSVLSSQVANLKILYKKDGAEKDALQTPWGTKLLRKIWPF</sequence>
<dbReference type="PANTHER" id="PTHR34933">
    <property type="entry name" value="FLAGELLAR L-RING PROTEIN"/>
    <property type="match status" value="1"/>
</dbReference>
<comment type="subcellular location">
    <subcellularLocation>
        <location evidence="2">Bacterial flagellum basal body</location>
    </subcellularLocation>
    <subcellularLocation>
        <location evidence="3">Cell outer membrane</location>
    </subcellularLocation>
</comment>
<dbReference type="GO" id="GO:0071973">
    <property type="term" value="P:bacterial-type flagellum-dependent cell motility"/>
    <property type="evidence" value="ECO:0007669"/>
    <property type="project" value="InterPro"/>
</dbReference>
<dbReference type="PRINTS" id="PR01008">
    <property type="entry name" value="FLGLRINGFLGH"/>
</dbReference>
<dbReference type="PROSITE" id="PS51257">
    <property type="entry name" value="PROKAR_LIPOPROTEIN"/>
    <property type="match status" value="1"/>
</dbReference>
<dbReference type="Pfam" id="PF02107">
    <property type="entry name" value="FlgH"/>
    <property type="match status" value="1"/>
</dbReference>
<keyword evidence="10" id="KW-0998">Cell outer membrane</keyword>
<dbReference type="GO" id="GO:0009279">
    <property type="term" value="C:cell outer membrane"/>
    <property type="evidence" value="ECO:0007669"/>
    <property type="project" value="UniProtKB-SubCell"/>
</dbReference>
<evidence type="ECO:0000313" key="13">
    <source>
        <dbReference type="EMBL" id="PPK61144.1"/>
    </source>
</evidence>
<evidence type="ECO:0000256" key="3">
    <source>
        <dbReference type="ARBA" id="ARBA00004442"/>
    </source>
</evidence>
<evidence type="ECO:0000256" key="2">
    <source>
        <dbReference type="ARBA" id="ARBA00004117"/>
    </source>
</evidence>
<accession>A0AB36ZWX7</accession>
<evidence type="ECO:0000256" key="8">
    <source>
        <dbReference type="ARBA" id="ARBA00023136"/>
    </source>
</evidence>
<reference evidence="13 14" key="1">
    <citation type="submission" date="2018-02" db="EMBL/GenBank/DDBJ databases">
        <title>Subsurface microbial communities from deep shales in Ohio and West Virginia, USA.</title>
        <authorList>
            <person name="Wrighton K."/>
        </authorList>
    </citation>
    <scope>NUCLEOTIDE SEQUENCE [LARGE SCALE GENOMIC DNA]</scope>
    <source>
        <strain evidence="13 14">MARC-MIP3H16</strain>
    </source>
</reference>
<keyword evidence="13" id="KW-0969">Cilium</keyword>
<evidence type="ECO:0000256" key="6">
    <source>
        <dbReference type="ARBA" id="ARBA00016940"/>
    </source>
</evidence>
<dbReference type="InterPro" id="IPR000527">
    <property type="entry name" value="Flag_Lring"/>
</dbReference>
<feature type="signal peptide" evidence="12">
    <location>
        <begin position="1"/>
        <end position="22"/>
    </location>
</feature>